<dbReference type="PANTHER" id="PTHR12668:SF53">
    <property type="entry name" value="TMEM14 PROTEIN HOMOLOG YJR085C"/>
    <property type="match status" value="1"/>
</dbReference>
<dbReference type="AlphaFoldDB" id="A0A507E456"/>
<comment type="subcellular location">
    <subcellularLocation>
        <location evidence="1">Membrane</location>
    </subcellularLocation>
</comment>
<dbReference type="Gene3D" id="1.10.10.1740">
    <property type="entry name" value="Transmembrane protein 14-like"/>
    <property type="match status" value="1"/>
</dbReference>
<proteinExistence type="inferred from homology"/>
<evidence type="ECO:0000256" key="2">
    <source>
        <dbReference type="ARBA" id="ARBA00007590"/>
    </source>
</evidence>
<keyword evidence="8" id="KW-1185">Reference proteome</keyword>
<evidence type="ECO:0000256" key="5">
    <source>
        <dbReference type="ARBA" id="ARBA00023136"/>
    </source>
</evidence>
<dbReference type="GO" id="GO:0016020">
    <property type="term" value="C:membrane"/>
    <property type="evidence" value="ECO:0007669"/>
    <property type="project" value="UniProtKB-SubCell"/>
</dbReference>
<sequence>MSHHPAYTFAGLCAVGGVMGYTRTKSRPSLFAGLAFGALYSLSGYLIQTNGEYGVELATATSTLLLAAMAPRALRTRKPIPIMLATLGTIGAGFYGKKAWEVYNGV</sequence>
<keyword evidence="5 6" id="KW-0472">Membrane</keyword>
<dbReference type="Proteomes" id="UP000318582">
    <property type="component" value="Unassembled WGS sequence"/>
</dbReference>
<reference evidence="7 8" key="1">
    <citation type="journal article" date="2019" name="Sci. Rep.">
        <title>Comparative genomics of chytrid fungi reveal insights into the obligate biotrophic and pathogenic lifestyle of Synchytrium endobioticum.</title>
        <authorList>
            <person name="van de Vossenberg B.T.L.H."/>
            <person name="Warris S."/>
            <person name="Nguyen H.D.T."/>
            <person name="van Gent-Pelzer M.P.E."/>
            <person name="Joly D.L."/>
            <person name="van de Geest H.C."/>
            <person name="Bonants P.J.M."/>
            <person name="Smith D.S."/>
            <person name="Levesque C.A."/>
            <person name="van der Lee T.A.J."/>
        </authorList>
    </citation>
    <scope>NUCLEOTIDE SEQUENCE [LARGE SCALE GENOMIC DNA]</scope>
    <source>
        <strain evidence="7 8">CBS 809.83</strain>
    </source>
</reference>
<dbReference type="InterPro" id="IPR005349">
    <property type="entry name" value="TMEM14"/>
</dbReference>
<evidence type="ECO:0000256" key="1">
    <source>
        <dbReference type="ARBA" id="ARBA00004370"/>
    </source>
</evidence>
<protein>
    <recommendedName>
        <fullName evidence="9">Transmembrane protein 14</fullName>
    </recommendedName>
</protein>
<dbReference type="InterPro" id="IPR044890">
    <property type="entry name" value="TMEM14_sf"/>
</dbReference>
<comment type="similarity">
    <text evidence="2">Belongs to the TMEM14 family.</text>
</comment>
<feature type="transmembrane region" description="Helical" evidence="6">
    <location>
        <begin position="29"/>
        <end position="47"/>
    </location>
</feature>
<organism evidence="7 8">
    <name type="scientific">Powellomyces hirtus</name>
    <dbReference type="NCBI Taxonomy" id="109895"/>
    <lineage>
        <taxon>Eukaryota</taxon>
        <taxon>Fungi</taxon>
        <taxon>Fungi incertae sedis</taxon>
        <taxon>Chytridiomycota</taxon>
        <taxon>Chytridiomycota incertae sedis</taxon>
        <taxon>Chytridiomycetes</taxon>
        <taxon>Spizellomycetales</taxon>
        <taxon>Powellomycetaceae</taxon>
        <taxon>Powellomyces</taxon>
    </lineage>
</organism>
<gene>
    <name evidence="7" type="ORF">PhCBS80983_g02998</name>
</gene>
<dbReference type="PANTHER" id="PTHR12668">
    <property type="entry name" value="TRANSMEMBRANE PROTEIN 14, 15"/>
    <property type="match status" value="1"/>
</dbReference>
<dbReference type="EMBL" id="QEAQ01000034">
    <property type="protein sequence ID" value="TPX58614.1"/>
    <property type="molecule type" value="Genomic_DNA"/>
</dbReference>
<evidence type="ECO:0000256" key="6">
    <source>
        <dbReference type="SAM" id="Phobius"/>
    </source>
</evidence>
<keyword evidence="4 6" id="KW-1133">Transmembrane helix</keyword>
<evidence type="ECO:0000313" key="7">
    <source>
        <dbReference type="EMBL" id="TPX58614.1"/>
    </source>
</evidence>
<keyword evidence="3 6" id="KW-0812">Transmembrane</keyword>
<name>A0A507E456_9FUNG</name>
<feature type="transmembrane region" description="Helical" evidence="6">
    <location>
        <begin position="6"/>
        <end position="22"/>
    </location>
</feature>
<comment type="caution">
    <text evidence="7">The sequence shown here is derived from an EMBL/GenBank/DDBJ whole genome shotgun (WGS) entry which is preliminary data.</text>
</comment>
<evidence type="ECO:0008006" key="9">
    <source>
        <dbReference type="Google" id="ProtNLM"/>
    </source>
</evidence>
<evidence type="ECO:0000256" key="4">
    <source>
        <dbReference type="ARBA" id="ARBA00022989"/>
    </source>
</evidence>
<evidence type="ECO:0000313" key="8">
    <source>
        <dbReference type="Proteomes" id="UP000318582"/>
    </source>
</evidence>
<dbReference type="Pfam" id="PF03647">
    <property type="entry name" value="Tmemb_14"/>
    <property type="match status" value="1"/>
</dbReference>
<evidence type="ECO:0000256" key="3">
    <source>
        <dbReference type="ARBA" id="ARBA00022692"/>
    </source>
</evidence>
<accession>A0A507E456</accession>